<evidence type="ECO:0000313" key="2">
    <source>
        <dbReference type="Proteomes" id="UP001054821"/>
    </source>
</evidence>
<organism evidence="1 2">
    <name type="scientific">Prunus dulcis</name>
    <name type="common">Almond</name>
    <name type="synonym">Amygdalus dulcis</name>
    <dbReference type="NCBI Taxonomy" id="3755"/>
    <lineage>
        <taxon>Eukaryota</taxon>
        <taxon>Viridiplantae</taxon>
        <taxon>Streptophyta</taxon>
        <taxon>Embryophyta</taxon>
        <taxon>Tracheophyta</taxon>
        <taxon>Spermatophyta</taxon>
        <taxon>Magnoliopsida</taxon>
        <taxon>eudicotyledons</taxon>
        <taxon>Gunneridae</taxon>
        <taxon>Pentapetalae</taxon>
        <taxon>rosids</taxon>
        <taxon>fabids</taxon>
        <taxon>Rosales</taxon>
        <taxon>Rosaceae</taxon>
        <taxon>Amygdaloideae</taxon>
        <taxon>Amygdaleae</taxon>
        <taxon>Prunus</taxon>
    </lineage>
</organism>
<name>A0AAD4V119_PRUDU</name>
<dbReference type="Gene3D" id="3.30.750.24">
    <property type="entry name" value="STAS domain"/>
    <property type="match status" value="1"/>
</dbReference>
<accession>A0AAD4V119</accession>
<comment type="caution">
    <text evidence="1">The sequence shown here is derived from an EMBL/GenBank/DDBJ whole genome shotgun (WGS) entry which is preliminary data.</text>
</comment>
<reference evidence="1 2" key="1">
    <citation type="journal article" date="2022" name="G3 (Bethesda)">
        <title>Whole-genome sequence and methylome profiling of the almond [Prunus dulcis (Mill.) D.A. Webb] cultivar 'Nonpareil'.</title>
        <authorList>
            <person name="D'Amico-Willman K.M."/>
            <person name="Ouma W.Z."/>
            <person name="Meulia T."/>
            <person name="Sideli G.M."/>
            <person name="Gradziel T.M."/>
            <person name="Fresnedo-Ramirez J."/>
        </authorList>
    </citation>
    <scope>NUCLEOTIDE SEQUENCE [LARGE SCALE GENOMIC DNA]</scope>
    <source>
        <strain evidence="1">Clone GOH B32 T37-40</strain>
    </source>
</reference>
<dbReference type="EMBL" id="JAJFAZ020000008">
    <property type="protein sequence ID" value="KAI5315913.1"/>
    <property type="molecule type" value="Genomic_DNA"/>
</dbReference>
<evidence type="ECO:0000313" key="1">
    <source>
        <dbReference type="EMBL" id="KAI5315913.1"/>
    </source>
</evidence>
<keyword evidence="2" id="KW-1185">Reference proteome</keyword>
<dbReference type="AlphaFoldDB" id="A0AAD4V119"/>
<protein>
    <submittedName>
        <fullName evidence="1">Uncharacterized protein</fullName>
    </submittedName>
</protein>
<dbReference type="Proteomes" id="UP001054821">
    <property type="component" value="Chromosome 8"/>
</dbReference>
<dbReference type="InterPro" id="IPR036513">
    <property type="entry name" value="STAS_dom_sf"/>
</dbReference>
<gene>
    <name evidence="1" type="ORF">L3X38_045089</name>
</gene>
<sequence length="178" mass="19716">MAPPKKSKKSKKDRKLKKNLSLLVPVEPKAADSDWWDNSSLSNDEEEGFKYFFRVSKKSFDYICSLVREDLASRPPSGLINVEGRFLSVEKQVAIPLRRLASGESQVSVRAAFGVGQSTVSEVAISVIRVLLFVARPRTFVHGNLPNSMVYRNVEQDANASNVPGILILEIDAPIPTT</sequence>
<proteinExistence type="predicted"/>